<organism evidence="2">
    <name type="scientific">Tunturiibacter psychrotolerans</name>
    <dbReference type="NCBI Taxonomy" id="3069686"/>
    <lineage>
        <taxon>Bacteria</taxon>
        <taxon>Pseudomonadati</taxon>
        <taxon>Acidobacteriota</taxon>
        <taxon>Terriglobia</taxon>
        <taxon>Terriglobales</taxon>
        <taxon>Acidobacteriaceae</taxon>
        <taxon>Tunturiibacter</taxon>
    </lineage>
</organism>
<gene>
    <name evidence="2" type="ORF">RBB77_10645</name>
</gene>
<dbReference type="SUPFAM" id="SSF63817">
    <property type="entry name" value="Sortase"/>
    <property type="match status" value="1"/>
</dbReference>
<protein>
    <submittedName>
        <fullName evidence="2">Class D sortase</fullName>
    </submittedName>
</protein>
<evidence type="ECO:0000256" key="1">
    <source>
        <dbReference type="ARBA" id="ARBA00022801"/>
    </source>
</evidence>
<proteinExistence type="predicted"/>
<reference evidence="2" key="1">
    <citation type="submission" date="2023-08" db="EMBL/GenBank/DDBJ databases">
        <authorList>
            <person name="Messyasz A."/>
            <person name="Mannisto M.K."/>
            <person name="Kerkhof L.J."/>
            <person name="Haggblom M."/>
        </authorList>
    </citation>
    <scope>NUCLEOTIDE SEQUENCE</scope>
    <source>
        <strain evidence="2">X5P6</strain>
    </source>
</reference>
<dbReference type="InterPro" id="IPR005754">
    <property type="entry name" value="Sortase"/>
</dbReference>
<accession>A0AAU7ZWV0</accession>
<dbReference type="Gene3D" id="2.40.260.10">
    <property type="entry name" value="Sortase"/>
    <property type="match status" value="1"/>
</dbReference>
<dbReference type="AlphaFoldDB" id="A0AAU7ZWV0"/>
<dbReference type="GO" id="GO:0016787">
    <property type="term" value="F:hydrolase activity"/>
    <property type="evidence" value="ECO:0007669"/>
    <property type="project" value="UniProtKB-KW"/>
</dbReference>
<dbReference type="CDD" id="cd05828">
    <property type="entry name" value="Sortase_D_1"/>
    <property type="match status" value="1"/>
</dbReference>
<dbReference type="KEGG" id="tpsc:RBB77_10645"/>
<sequence length="194" mass="20841">MRMLAYAERLLWTCGLLCVGYCLVLGVQARGTQRLAERIGEPLPAENVASAGRTTEDVIGRIEIPALALSAPITADYDGNSLRRGVGHIPGTAVPGGLGTVGLAGHRDSFFRPLRRIAAKMEVRLIDKTGIYHYVVDSTEIVSPDKVEVLNIAARPELTLITCFPFDYVGAAPERFIVHAHLLSASPDGVSAIH</sequence>
<dbReference type="EMBL" id="CP132942">
    <property type="protein sequence ID" value="XCB35328.1"/>
    <property type="molecule type" value="Genomic_DNA"/>
</dbReference>
<dbReference type="InterPro" id="IPR023365">
    <property type="entry name" value="Sortase_dom-sf"/>
</dbReference>
<dbReference type="InterPro" id="IPR041999">
    <property type="entry name" value="Sortase_D_1"/>
</dbReference>
<reference evidence="2" key="2">
    <citation type="journal article" date="2024" name="Environ. Microbiol.">
        <title>Genome analysis and description of Tunturibacter gen. nov. expands the diversity of Terriglobia in tundra soils.</title>
        <authorList>
            <person name="Messyasz A."/>
            <person name="Mannisto M.K."/>
            <person name="Kerkhof L.J."/>
            <person name="Haggblom M.M."/>
        </authorList>
    </citation>
    <scope>NUCLEOTIDE SEQUENCE</scope>
    <source>
        <strain evidence="2">X5P6</strain>
    </source>
</reference>
<dbReference type="NCBIfam" id="TIGR01076">
    <property type="entry name" value="sortase_fam"/>
    <property type="match status" value="1"/>
</dbReference>
<dbReference type="RefSeq" id="WP_353067269.1">
    <property type="nucleotide sequence ID" value="NZ_CP132942.1"/>
</dbReference>
<name>A0AAU7ZWV0_9BACT</name>
<evidence type="ECO:0000313" key="2">
    <source>
        <dbReference type="EMBL" id="XCB35328.1"/>
    </source>
</evidence>
<dbReference type="Pfam" id="PF04203">
    <property type="entry name" value="Sortase"/>
    <property type="match status" value="1"/>
</dbReference>
<keyword evidence="1" id="KW-0378">Hydrolase</keyword>